<dbReference type="CDD" id="cd07054">
    <property type="entry name" value="BMC_PduT_repeat2"/>
    <property type="match status" value="1"/>
</dbReference>
<evidence type="ECO:0000256" key="1">
    <source>
        <dbReference type="ARBA" id="ARBA00024322"/>
    </source>
</evidence>
<name>A0A4Q0VEB5_CLOTA</name>
<dbReference type="SMART" id="SM00877">
    <property type="entry name" value="BMC"/>
    <property type="match status" value="2"/>
</dbReference>
<keyword evidence="2" id="KW-1283">Bacterial microcompartment</keyword>
<dbReference type="NCBIfam" id="TIGR02526">
    <property type="entry name" value="eut_PduT"/>
    <property type="match status" value="1"/>
</dbReference>
<sequence length="185" mass="20081">MESKIMKKALGLLEFNSISKGIETSDVLLKAAFVEVEILRQICPGKFLTIISGDVEEVKEAIDKAKSQDDKKLVESNIITSVHEDILKALKKRPIIKEFNAIGVMEFSTVTSSLVALDIALKTSDIQLVKLVLGNGIAGKAYFIINGSVSSVEEGIKSAQNCVNSKRIVHSTVIPSPSEILLQNI</sequence>
<dbReference type="PIRSF" id="PIRSF034834">
    <property type="entry name" value="PduT"/>
    <property type="match status" value="1"/>
</dbReference>
<evidence type="ECO:0000313" key="6">
    <source>
        <dbReference type="Proteomes" id="UP000290921"/>
    </source>
</evidence>
<evidence type="ECO:0000259" key="4">
    <source>
        <dbReference type="PROSITE" id="PS51930"/>
    </source>
</evidence>
<reference evidence="5 6" key="1">
    <citation type="submission" date="2018-06" db="EMBL/GenBank/DDBJ databases">
        <title>Genome conservation of Clostridium tetani.</title>
        <authorList>
            <person name="Bruggemann H."/>
            <person name="Popoff M.R."/>
        </authorList>
    </citation>
    <scope>NUCLEOTIDE SEQUENCE [LARGE SCALE GENOMIC DNA]</scope>
    <source>
        <strain evidence="5 6">2017.061</strain>
    </source>
</reference>
<evidence type="ECO:0000256" key="3">
    <source>
        <dbReference type="PROSITE-ProRule" id="PRU01278"/>
    </source>
</evidence>
<evidence type="ECO:0000256" key="2">
    <source>
        <dbReference type="ARBA" id="ARBA00024446"/>
    </source>
</evidence>
<dbReference type="InterPro" id="IPR050575">
    <property type="entry name" value="BMC_shell"/>
</dbReference>
<comment type="similarity">
    <text evidence="3">Belongs to the bacterial microcompartments protein family.</text>
</comment>
<dbReference type="PANTHER" id="PTHR33941">
    <property type="entry name" value="PROPANEDIOL UTILIZATION PROTEIN PDUA"/>
    <property type="match status" value="1"/>
</dbReference>
<dbReference type="InterPro" id="IPR011238">
    <property type="entry name" value="Micro_shell_prot_PduT"/>
</dbReference>
<dbReference type="Pfam" id="PF00936">
    <property type="entry name" value="BMC"/>
    <property type="match status" value="2"/>
</dbReference>
<feature type="domain" description="BMC" evidence="4">
    <location>
        <begin position="9"/>
        <end position="91"/>
    </location>
</feature>
<organism evidence="5 6">
    <name type="scientific">Clostridium tetani</name>
    <dbReference type="NCBI Taxonomy" id="1513"/>
    <lineage>
        <taxon>Bacteria</taxon>
        <taxon>Bacillati</taxon>
        <taxon>Bacillota</taxon>
        <taxon>Clostridia</taxon>
        <taxon>Eubacteriales</taxon>
        <taxon>Clostridiaceae</taxon>
        <taxon>Clostridium</taxon>
    </lineage>
</organism>
<dbReference type="GO" id="GO:0031469">
    <property type="term" value="C:bacterial microcompartment"/>
    <property type="evidence" value="ECO:0007669"/>
    <property type="project" value="UniProtKB-SubCell"/>
</dbReference>
<dbReference type="SUPFAM" id="SSF143414">
    <property type="entry name" value="CcmK-like"/>
    <property type="match status" value="2"/>
</dbReference>
<accession>A0A4Q0VEB5</accession>
<evidence type="ECO:0000313" key="5">
    <source>
        <dbReference type="EMBL" id="RXI49098.1"/>
    </source>
</evidence>
<dbReference type="Gene3D" id="3.30.70.1710">
    <property type="match status" value="2"/>
</dbReference>
<dbReference type="InterPro" id="IPR000249">
    <property type="entry name" value="BMC_dom"/>
</dbReference>
<gene>
    <name evidence="5" type="ORF">DP130_06720</name>
</gene>
<dbReference type="InterPro" id="IPR044872">
    <property type="entry name" value="CcmK/CsoS1_BMC"/>
</dbReference>
<dbReference type="CDD" id="cd07053">
    <property type="entry name" value="BMC_PduT_repeat1"/>
    <property type="match status" value="1"/>
</dbReference>
<comment type="subcellular location">
    <subcellularLocation>
        <location evidence="1">Bacterial microcompartment</location>
    </subcellularLocation>
</comment>
<dbReference type="PROSITE" id="PS51930">
    <property type="entry name" value="BMC_2"/>
    <property type="match status" value="1"/>
</dbReference>
<comment type="caution">
    <text evidence="5">The sequence shown here is derived from an EMBL/GenBank/DDBJ whole genome shotgun (WGS) entry which is preliminary data.</text>
</comment>
<dbReference type="InterPro" id="IPR037233">
    <property type="entry name" value="CcmK-like_sf"/>
</dbReference>
<protein>
    <submittedName>
        <fullName evidence="5">Ethanolamine utilization protein</fullName>
    </submittedName>
</protein>
<proteinExistence type="inferred from homology"/>
<dbReference type="Proteomes" id="UP000290921">
    <property type="component" value="Unassembled WGS sequence"/>
</dbReference>
<dbReference type="AlphaFoldDB" id="A0A4Q0VEB5"/>
<dbReference type="PANTHER" id="PTHR33941:SF11">
    <property type="entry name" value="BACTERIAL MICROCOMPARTMENT SHELL PROTEIN PDUJ"/>
    <property type="match status" value="1"/>
</dbReference>
<dbReference type="InterPro" id="IPR013501">
    <property type="entry name" value="Lmo1185-like"/>
</dbReference>
<dbReference type="EMBL" id="QMAP01000005">
    <property type="protein sequence ID" value="RXI49098.1"/>
    <property type="molecule type" value="Genomic_DNA"/>
</dbReference>